<reference evidence="2 3" key="1">
    <citation type="journal article" date="2015" name="Proc. Natl. Acad. Sci. U.S.A.">
        <title>Genomic and proteomic characterization of "Candidatus Nitrosopelagicus brevis": An ammonia-oxidizing archaeon from the open ocean.</title>
        <authorList>
            <person name="Santoro A.E."/>
            <person name="Dupont C.L."/>
            <person name="Richter R.A."/>
            <person name="Craig M.T."/>
            <person name="Carini P."/>
            <person name="McIlvin M.R."/>
            <person name="Yang Y."/>
            <person name="Orsi W.D."/>
            <person name="Moran D.M."/>
            <person name="Saito M.A."/>
        </authorList>
    </citation>
    <scope>NUCLEOTIDE SEQUENCE [LARGE SCALE GENOMIC DNA]</scope>
    <source>
        <strain evidence="3">V2</strain>
    </source>
</reference>
<keyword evidence="1" id="KW-0472">Membrane</keyword>
<feature type="transmembrane region" description="Helical" evidence="1">
    <location>
        <begin position="20"/>
        <end position="36"/>
    </location>
</feature>
<evidence type="ECO:0000313" key="3">
    <source>
        <dbReference type="Proteomes" id="UP000030944"/>
    </source>
</evidence>
<organism evidence="2 3">
    <name type="scientific">Candidatus Nitrosopelagicus brevis</name>
    <dbReference type="NCBI Taxonomy" id="1410606"/>
    <lineage>
        <taxon>Archaea</taxon>
        <taxon>Nitrososphaerota</taxon>
    </lineage>
</organism>
<keyword evidence="1" id="KW-0812">Transmembrane</keyword>
<keyword evidence="1" id="KW-1133">Transmembrane helix</keyword>
<name>A0A0A7V4U0_9ARCH</name>
<accession>A0A0A7V4U0</accession>
<dbReference type="AlphaFoldDB" id="A0A0A7V4U0"/>
<protein>
    <submittedName>
        <fullName evidence="2">Uncharacterized protein</fullName>
    </submittedName>
</protein>
<proteinExistence type="predicted"/>
<evidence type="ECO:0000256" key="1">
    <source>
        <dbReference type="SAM" id="Phobius"/>
    </source>
</evidence>
<dbReference type="HOGENOM" id="CLU_3302553_0_0_2"/>
<gene>
    <name evidence="2" type="ORF">T478_1355</name>
</gene>
<dbReference type="EMBL" id="CP007026">
    <property type="protein sequence ID" value="AJA93206.1"/>
    <property type="molecule type" value="Genomic_DNA"/>
</dbReference>
<evidence type="ECO:0000313" key="2">
    <source>
        <dbReference type="EMBL" id="AJA93206.1"/>
    </source>
</evidence>
<sequence>MKLQKMPFSLSKSKIRVAKIGMAAVGIAFLSLYLVADYI</sequence>
<dbReference type="KEGG" id="nbv:T478_1355"/>
<dbReference type="Proteomes" id="UP000030944">
    <property type="component" value="Chromosome"/>
</dbReference>